<keyword evidence="2" id="KW-0175">Coiled coil</keyword>
<feature type="compositionally biased region" description="Polar residues" evidence="3">
    <location>
        <begin position="34"/>
        <end position="49"/>
    </location>
</feature>
<dbReference type="PROSITE" id="PS01159">
    <property type="entry name" value="WW_DOMAIN_1"/>
    <property type="match status" value="1"/>
</dbReference>
<accession>A0A485KX11</accession>
<evidence type="ECO:0000313" key="6">
    <source>
        <dbReference type="EMBL" id="VFT89843.1"/>
    </source>
</evidence>
<protein>
    <submittedName>
        <fullName evidence="6">Aste57867_12997 protein</fullName>
    </submittedName>
</protein>
<dbReference type="Pfam" id="PF00397">
    <property type="entry name" value="WW"/>
    <property type="match status" value="1"/>
</dbReference>
<feature type="compositionally biased region" description="Low complexity" evidence="3">
    <location>
        <begin position="103"/>
        <end position="121"/>
    </location>
</feature>
<name>A0A485KX11_9STRA</name>
<feature type="region of interest" description="Disordered" evidence="3">
    <location>
        <begin position="413"/>
        <end position="456"/>
    </location>
</feature>
<evidence type="ECO:0000256" key="1">
    <source>
        <dbReference type="ARBA" id="ARBA00010843"/>
    </source>
</evidence>
<dbReference type="CDD" id="cd00201">
    <property type="entry name" value="WW"/>
    <property type="match status" value="1"/>
</dbReference>
<dbReference type="OrthoDB" id="10255185at2759"/>
<dbReference type="PROSITE" id="PS50020">
    <property type="entry name" value="WW_DOMAIN_2"/>
    <property type="match status" value="1"/>
</dbReference>
<dbReference type="InterPro" id="IPR026104">
    <property type="entry name" value="ZNF_C2HC_dom_1C"/>
</dbReference>
<dbReference type="AlphaFoldDB" id="A0A485KX11"/>
<feature type="region of interest" description="Disordered" evidence="3">
    <location>
        <begin position="98"/>
        <end position="121"/>
    </location>
</feature>
<reference evidence="5" key="2">
    <citation type="submission" date="2019-06" db="EMBL/GenBank/DDBJ databases">
        <title>Genomics analysis of Aphanomyces spp. identifies a new class of oomycete effector associated with host adaptation.</title>
        <authorList>
            <person name="Gaulin E."/>
        </authorList>
    </citation>
    <scope>NUCLEOTIDE SEQUENCE</scope>
    <source>
        <strain evidence="5">CBS 578.67</strain>
    </source>
</reference>
<proteinExistence type="inferred from homology"/>
<evidence type="ECO:0000256" key="3">
    <source>
        <dbReference type="SAM" id="MobiDB-lite"/>
    </source>
</evidence>
<keyword evidence="7" id="KW-1185">Reference proteome</keyword>
<evidence type="ECO:0000259" key="4">
    <source>
        <dbReference type="PROSITE" id="PS50020"/>
    </source>
</evidence>
<dbReference type="Gene3D" id="2.20.70.10">
    <property type="match status" value="1"/>
</dbReference>
<comment type="similarity">
    <text evidence="1">Belongs to the ZC2HC1 family.</text>
</comment>
<feature type="region of interest" description="Disordered" evidence="3">
    <location>
        <begin position="1"/>
        <end position="56"/>
    </location>
</feature>
<evidence type="ECO:0000313" key="7">
    <source>
        <dbReference type="Proteomes" id="UP000332933"/>
    </source>
</evidence>
<dbReference type="EMBL" id="VJMH01005414">
    <property type="protein sequence ID" value="KAF0696239.1"/>
    <property type="molecule type" value="Genomic_DNA"/>
</dbReference>
<dbReference type="PANTHER" id="PTHR14649">
    <property type="entry name" value="ZINC FINGER C2HC DOMAIN-CONTAINING PROTEIN 1C"/>
    <property type="match status" value="1"/>
</dbReference>
<dbReference type="SUPFAM" id="SSF51045">
    <property type="entry name" value="WW domain"/>
    <property type="match status" value="1"/>
</dbReference>
<dbReference type="SMART" id="SM00456">
    <property type="entry name" value="WW"/>
    <property type="match status" value="1"/>
</dbReference>
<feature type="compositionally biased region" description="Low complexity" evidence="3">
    <location>
        <begin position="441"/>
        <end position="452"/>
    </location>
</feature>
<dbReference type="EMBL" id="CAADRA010005435">
    <property type="protein sequence ID" value="VFT89843.1"/>
    <property type="molecule type" value="Genomic_DNA"/>
</dbReference>
<evidence type="ECO:0000256" key="2">
    <source>
        <dbReference type="ARBA" id="ARBA00023054"/>
    </source>
</evidence>
<dbReference type="InterPro" id="IPR036020">
    <property type="entry name" value="WW_dom_sf"/>
</dbReference>
<feature type="domain" description="WW" evidence="4">
    <location>
        <begin position="135"/>
        <end position="168"/>
    </location>
</feature>
<organism evidence="6 7">
    <name type="scientific">Aphanomyces stellatus</name>
    <dbReference type="NCBI Taxonomy" id="120398"/>
    <lineage>
        <taxon>Eukaryota</taxon>
        <taxon>Sar</taxon>
        <taxon>Stramenopiles</taxon>
        <taxon>Oomycota</taxon>
        <taxon>Saprolegniomycetes</taxon>
        <taxon>Saprolegniales</taxon>
        <taxon>Verrucalvaceae</taxon>
        <taxon>Aphanomyces</taxon>
    </lineage>
</organism>
<dbReference type="Proteomes" id="UP000332933">
    <property type="component" value="Unassembled WGS sequence"/>
</dbReference>
<sequence length="513" mass="56976">MEVDQASLERMYDSDTSSNLGQGIDTPQEEMGESSFSDAATPFSSSSPKTNDRDMSWLRRLERDMDKKLILDADKINERIQRRKAQEDEMQQSLASFTLSARQSKSSNSVQSSSSKSNDSMMEAVAAMAATEATRPFMDEWKEAFTEDGKKYYYNRRTRESSWVVPENAIVVNRSIDLMPSASSLPSATATTTTTTLAATAVQVEDDARSTEHDADVVAASSMTQANKVMYCMFCGKQCRVWELMQHMSSCVILLANKEQRTAMYEEAVDIMGELFAKQTVEVETQTSDKYLHYASVYSVHATDDENEDDSSRDPLALLKRRRRHTVHPTTPSRVVALESHIDNDDDDDDVRQLNVDVDTQLSLLRLKRTTEAATSLRGTSEQCRYCHRVFAEGRLTKHEAVCPRVFGSDPLAWSSSSSGSTKKDSSSITMGPFKKKDRPSSSSTKKAAPPAGVTMSKANGLVGSFKDHQAMLVTCPSCQRRFAPAGAQQHIAICQHVENKPKKFNKSYAVAG</sequence>
<dbReference type="InterPro" id="IPR001202">
    <property type="entry name" value="WW_dom"/>
</dbReference>
<dbReference type="Pfam" id="PF13913">
    <property type="entry name" value="zf-C2HC_2"/>
    <property type="match status" value="2"/>
</dbReference>
<gene>
    <name evidence="6" type="primary">Aste57867_12997</name>
    <name evidence="5" type="ORF">As57867_012949</name>
    <name evidence="6" type="ORF">ASTE57867_12997</name>
</gene>
<evidence type="ECO:0000313" key="5">
    <source>
        <dbReference type="EMBL" id="KAF0696239.1"/>
    </source>
</evidence>
<dbReference type="PANTHER" id="PTHR14649:SF1">
    <property type="entry name" value="ZINC FINGER C2HC DOMAIN-CONTAINING PROTEIN 1C"/>
    <property type="match status" value="1"/>
</dbReference>
<reference evidence="6 7" key="1">
    <citation type="submission" date="2019-03" db="EMBL/GenBank/DDBJ databases">
        <authorList>
            <person name="Gaulin E."/>
            <person name="Dumas B."/>
        </authorList>
    </citation>
    <scope>NUCLEOTIDE SEQUENCE [LARGE SCALE GENOMIC DNA]</scope>
    <source>
        <strain evidence="6">CBS 568.67</strain>
    </source>
</reference>